<dbReference type="Pfam" id="PF00022">
    <property type="entry name" value="Actin"/>
    <property type="match status" value="1"/>
</dbReference>
<dbReference type="InterPro" id="IPR004000">
    <property type="entry name" value="Actin"/>
</dbReference>
<sequence>MDLYYNVLLSGGSTLFPGLRERLQRELSVLVPSAIKVRVLDPPERKYSAWIGGSFLASISQCLWISREEYDESGPTIVHSKCI</sequence>
<protein>
    <recommendedName>
        <fullName evidence="2">Actin</fullName>
    </recommendedName>
</protein>
<dbReference type="AlphaFoldDB" id="A0A6B2LVI3"/>
<organism evidence="1">
    <name type="scientific">Arcella intermedia</name>
    <dbReference type="NCBI Taxonomy" id="1963864"/>
    <lineage>
        <taxon>Eukaryota</taxon>
        <taxon>Amoebozoa</taxon>
        <taxon>Tubulinea</taxon>
        <taxon>Elardia</taxon>
        <taxon>Arcellinida</taxon>
        <taxon>Sphaerothecina</taxon>
        <taxon>Arcellidae</taxon>
        <taxon>Arcella</taxon>
    </lineage>
</organism>
<name>A0A6B2LVI3_9EUKA</name>
<evidence type="ECO:0008006" key="2">
    <source>
        <dbReference type="Google" id="ProtNLM"/>
    </source>
</evidence>
<dbReference type="InterPro" id="IPR004001">
    <property type="entry name" value="Actin_CS"/>
</dbReference>
<evidence type="ECO:0000313" key="1">
    <source>
        <dbReference type="EMBL" id="NDV41033.1"/>
    </source>
</evidence>
<dbReference type="PROSITE" id="PS00432">
    <property type="entry name" value="ACTINS_2"/>
    <property type="match status" value="1"/>
</dbReference>
<dbReference type="EMBL" id="GIBP01012064">
    <property type="protein sequence ID" value="NDV41033.1"/>
    <property type="molecule type" value="Transcribed_RNA"/>
</dbReference>
<dbReference type="PANTHER" id="PTHR11937">
    <property type="entry name" value="ACTIN"/>
    <property type="match status" value="1"/>
</dbReference>
<reference evidence="1" key="1">
    <citation type="journal article" date="2020" name="J. Eukaryot. Microbiol.">
        <title>De novo Sequencing, Assembly and Annotation of the Transcriptome for the Free-Living Testate Amoeba Arcella intermedia.</title>
        <authorList>
            <person name="Ribeiro G.M."/>
            <person name="Porfirio-Sousa A.L."/>
            <person name="Maurer-Alcala X.X."/>
            <person name="Katz L.A."/>
            <person name="Lahr D.J.G."/>
        </authorList>
    </citation>
    <scope>NUCLEOTIDE SEQUENCE</scope>
</reference>
<dbReference type="InterPro" id="IPR043129">
    <property type="entry name" value="ATPase_NBD"/>
</dbReference>
<dbReference type="SUPFAM" id="SSF53067">
    <property type="entry name" value="Actin-like ATPase domain"/>
    <property type="match status" value="1"/>
</dbReference>
<accession>A0A6B2LVI3</accession>
<proteinExistence type="predicted"/>
<dbReference type="Gene3D" id="3.30.420.40">
    <property type="match status" value="2"/>
</dbReference>